<gene>
    <name evidence="14" type="ORF">GCM10011611_09030</name>
</gene>
<keyword evidence="8 11" id="KW-0560">Oxidoreductase</keyword>
<name>A0A8J2YQN2_9PROT</name>
<sequence length="307" mass="32514">MRILIVGAGSTGGYFGGRLALTGRDVTFLVRPTRAERLREAGLEIVSPHGNFTLAPSLVTAGQIDKPYDVVLLTVKGFGLDAALDDLAPAIGPETMILPVLNGMKHVETLEARFGPRALVGCVCKVATHLDDAGRIVQLTPLHELAYGEMDGAPTARVAALDRIMQGAGFDARLSSAIAREMWEKWILLATIGGVTCLMRGNIGAIEAVPGGADFALAFLDEVTAIVRAVGVPPSDGFLKATRPLVTQHGSPLTSSMYRDLEAGRAVEVEQILGDLLARGQRAGLATPLVHAATTHLRVYQNRVAPR</sequence>
<dbReference type="InterPro" id="IPR051402">
    <property type="entry name" value="KPR-Related"/>
</dbReference>
<comment type="catalytic activity">
    <reaction evidence="10 11">
        <text>(R)-pantoate + NADP(+) = 2-dehydropantoate + NADPH + H(+)</text>
        <dbReference type="Rhea" id="RHEA:16233"/>
        <dbReference type="ChEBI" id="CHEBI:11561"/>
        <dbReference type="ChEBI" id="CHEBI:15378"/>
        <dbReference type="ChEBI" id="CHEBI:15980"/>
        <dbReference type="ChEBI" id="CHEBI:57783"/>
        <dbReference type="ChEBI" id="CHEBI:58349"/>
        <dbReference type="EC" id="1.1.1.169"/>
    </reaction>
</comment>
<dbReference type="AlphaFoldDB" id="A0A8J2YQN2"/>
<dbReference type="SUPFAM" id="SSF51735">
    <property type="entry name" value="NAD(P)-binding Rossmann-fold domains"/>
    <property type="match status" value="1"/>
</dbReference>
<dbReference type="FunFam" id="3.40.50.720:FF:000307">
    <property type="entry name" value="2-dehydropantoate 2-reductase"/>
    <property type="match status" value="1"/>
</dbReference>
<comment type="function">
    <text evidence="1 11">Catalyzes the NADPH-dependent reduction of ketopantoate into pantoic acid.</text>
</comment>
<proteinExistence type="inferred from homology"/>
<evidence type="ECO:0000259" key="13">
    <source>
        <dbReference type="Pfam" id="PF08546"/>
    </source>
</evidence>
<organism evidence="14 15">
    <name type="scientific">Aliidongia dinghuensis</name>
    <dbReference type="NCBI Taxonomy" id="1867774"/>
    <lineage>
        <taxon>Bacteria</taxon>
        <taxon>Pseudomonadati</taxon>
        <taxon>Pseudomonadota</taxon>
        <taxon>Alphaproteobacteria</taxon>
        <taxon>Rhodospirillales</taxon>
        <taxon>Dongiaceae</taxon>
        <taxon>Aliidongia</taxon>
    </lineage>
</organism>
<feature type="domain" description="Ketopantoate reductase C-terminal" evidence="13">
    <location>
        <begin position="178"/>
        <end position="301"/>
    </location>
</feature>
<dbReference type="SUPFAM" id="SSF48179">
    <property type="entry name" value="6-phosphogluconate dehydrogenase C-terminal domain-like"/>
    <property type="match status" value="1"/>
</dbReference>
<protein>
    <recommendedName>
        <fullName evidence="5 11">2-dehydropantoate 2-reductase</fullName>
        <ecNumber evidence="4 11">1.1.1.169</ecNumber>
    </recommendedName>
    <alternativeName>
        <fullName evidence="9 11">Ketopantoate reductase</fullName>
    </alternativeName>
</protein>
<keyword evidence="7 11" id="KW-0521">NADP</keyword>
<dbReference type="GO" id="GO:0015940">
    <property type="term" value="P:pantothenate biosynthetic process"/>
    <property type="evidence" value="ECO:0007669"/>
    <property type="project" value="UniProtKB-UniPathway"/>
</dbReference>
<dbReference type="InterPro" id="IPR013752">
    <property type="entry name" value="KPA_reductase"/>
</dbReference>
<dbReference type="EC" id="1.1.1.169" evidence="4 11"/>
<evidence type="ECO:0000313" key="15">
    <source>
        <dbReference type="Proteomes" id="UP000646365"/>
    </source>
</evidence>
<comment type="pathway">
    <text evidence="2 11">Cofactor biosynthesis; (R)-pantothenate biosynthesis; (R)-pantoate from 3-methyl-2-oxobutanoate: step 2/2.</text>
</comment>
<dbReference type="InterPro" id="IPR013328">
    <property type="entry name" value="6PGD_dom2"/>
</dbReference>
<evidence type="ECO:0000256" key="1">
    <source>
        <dbReference type="ARBA" id="ARBA00002919"/>
    </source>
</evidence>
<dbReference type="InterPro" id="IPR036291">
    <property type="entry name" value="NAD(P)-bd_dom_sf"/>
</dbReference>
<feature type="domain" description="Ketopantoate reductase N-terminal" evidence="12">
    <location>
        <begin position="3"/>
        <end position="151"/>
    </location>
</feature>
<evidence type="ECO:0000256" key="3">
    <source>
        <dbReference type="ARBA" id="ARBA00007870"/>
    </source>
</evidence>
<evidence type="ECO:0000256" key="11">
    <source>
        <dbReference type="RuleBase" id="RU362068"/>
    </source>
</evidence>
<dbReference type="UniPathway" id="UPA00028">
    <property type="reaction ID" value="UER00004"/>
</dbReference>
<evidence type="ECO:0000256" key="9">
    <source>
        <dbReference type="ARBA" id="ARBA00032024"/>
    </source>
</evidence>
<dbReference type="Gene3D" id="3.40.50.720">
    <property type="entry name" value="NAD(P)-binding Rossmann-like Domain"/>
    <property type="match status" value="1"/>
</dbReference>
<dbReference type="InterPro" id="IPR008927">
    <property type="entry name" value="6-PGluconate_DH-like_C_sf"/>
</dbReference>
<keyword evidence="15" id="KW-1185">Reference proteome</keyword>
<dbReference type="RefSeq" id="WP_189042953.1">
    <property type="nucleotide sequence ID" value="NZ_BMJQ01000002.1"/>
</dbReference>
<dbReference type="Proteomes" id="UP000646365">
    <property type="component" value="Unassembled WGS sequence"/>
</dbReference>
<reference evidence="14" key="2">
    <citation type="submission" date="2020-09" db="EMBL/GenBank/DDBJ databases">
        <authorList>
            <person name="Sun Q."/>
            <person name="Zhou Y."/>
        </authorList>
    </citation>
    <scope>NUCLEOTIDE SEQUENCE</scope>
    <source>
        <strain evidence="14">CGMCC 1.15725</strain>
    </source>
</reference>
<accession>A0A8J2YQN2</accession>
<dbReference type="Pfam" id="PF08546">
    <property type="entry name" value="ApbA_C"/>
    <property type="match status" value="1"/>
</dbReference>
<evidence type="ECO:0000256" key="5">
    <source>
        <dbReference type="ARBA" id="ARBA00019465"/>
    </source>
</evidence>
<evidence type="ECO:0000256" key="8">
    <source>
        <dbReference type="ARBA" id="ARBA00023002"/>
    </source>
</evidence>
<dbReference type="InterPro" id="IPR013332">
    <property type="entry name" value="KPR_N"/>
</dbReference>
<evidence type="ECO:0000256" key="10">
    <source>
        <dbReference type="ARBA" id="ARBA00048793"/>
    </source>
</evidence>
<reference evidence="14" key="1">
    <citation type="journal article" date="2014" name="Int. J. Syst. Evol. Microbiol.">
        <title>Complete genome sequence of Corynebacterium casei LMG S-19264T (=DSM 44701T), isolated from a smear-ripened cheese.</title>
        <authorList>
            <consortium name="US DOE Joint Genome Institute (JGI-PGF)"/>
            <person name="Walter F."/>
            <person name="Albersmeier A."/>
            <person name="Kalinowski J."/>
            <person name="Ruckert C."/>
        </authorList>
    </citation>
    <scope>NUCLEOTIDE SEQUENCE</scope>
    <source>
        <strain evidence="14">CGMCC 1.15725</strain>
    </source>
</reference>
<dbReference type="NCBIfam" id="TIGR00745">
    <property type="entry name" value="apbA_panE"/>
    <property type="match status" value="1"/>
</dbReference>
<evidence type="ECO:0000256" key="2">
    <source>
        <dbReference type="ARBA" id="ARBA00004994"/>
    </source>
</evidence>
<comment type="similarity">
    <text evidence="3 11">Belongs to the ketopantoate reductase family.</text>
</comment>
<dbReference type="EMBL" id="BMJQ01000002">
    <property type="protein sequence ID" value="GGF05740.1"/>
    <property type="molecule type" value="Genomic_DNA"/>
</dbReference>
<evidence type="ECO:0000256" key="6">
    <source>
        <dbReference type="ARBA" id="ARBA00022655"/>
    </source>
</evidence>
<dbReference type="FunFam" id="1.10.1040.10:FF:000017">
    <property type="entry name" value="2-dehydropantoate 2-reductase"/>
    <property type="match status" value="1"/>
</dbReference>
<evidence type="ECO:0000259" key="12">
    <source>
        <dbReference type="Pfam" id="PF02558"/>
    </source>
</evidence>
<dbReference type="PANTHER" id="PTHR21708">
    <property type="entry name" value="PROBABLE 2-DEHYDROPANTOATE 2-REDUCTASE"/>
    <property type="match status" value="1"/>
</dbReference>
<comment type="caution">
    <text evidence="14">The sequence shown here is derived from an EMBL/GenBank/DDBJ whole genome shotgun (WGS) entry which is preliminary data.</text>
</comment>
<dbReference type="InterPro" id="IPR003710">
    <property type="entry name" value="ApbA"/>
</dbReference>
<dbReference type="GO" id="GO:0008677">
    <property type="term" value="F:2-dehydropantoate 2-reductase activity"/>
    <property type="evidence" value="ECO:0007669"/>
    <property type="project" value="UniProtKB-EC"/>
</dbReference>
<keyword evidence="6 11" id="KW-0566">Pantothenate biosynthesis</keyword>
<evidence type="ECO:0000256" key="7">
    <source>
        <dbReference type="ARBA" id="ARBA00022857"/>
    </source>
</evidence>
<dbReference type="Gene3D" id="1.10.1040.10">
    <property type="entry name" value="N-(1-d-carboxylethyl)-l-norvaline Dehydrogenase, domain 2"/>
    <property type="match status" value="1"/>
</dbReference>
<dbReference type="PANTHER" id="PTHR21708:SF26">
    <property type="entry name" value="2-DEHYDROPANTOATE 2-REDUCTASE"/>
    <property type="match status" value="1"/>
</dbReference>
<dbReference type="Pfam" id="PF02558">
    <property type="entry name" value="ApbA"/>
    <property type="match status" value="1"/>
</dbReference>
<evidence type="ECO:0000256" key="4">
    <source>
        <dbReference type="ARBA" id="ARBA00013014"/>
    </source>
</evidence>
<dbReference type="GO" id="GO:0005737">
    <property type="term" value="C:cytoplasm"/>
    <property type="evidence" value="ECO:0007669"/>
    <property type="project" value="TreeGrafter"/>
</dbReference>
<evidence type="ECO:0000313" key="14">
    <source>
        <dbReference type="EMBL" id="GGF05740.1"/>
    </source>
</evidence>